<dbReference type="EMBL" id="QANS01000005">
    <property type="protein sequence ID" value="PTU30585.1"/>
    <property type="molecule type" value="Genomic_DNA"/>
</dbReference>
<evidence type="ECO:0000259" key="5">
    <source>
        <dbReference type="PROSITE" id="PS50110"/>
    </source>
</evidence>
<comment type="caution">
    <text evidence="6">The sequence shown here is derived from an EMBL/GenBank/DDBJ whole genome shotgun (WGS) entry which is preliminary data.</text>
</comment>
<proteinExistence type="predicted"/>
<dbReference type="InterPro" id="IPR011006">
    <property type="entry name" value="CheY-like_superfamily"/>
</dbReference>
<protein>
    <submittedName>
        <fullName evidence="6">DNA-binding response regulator</fullName>
    </submittedName>
</protein>
<dbReference type="InterPro" id="IPR000792">
    <property type="entry name" value="Tscrpt_reg_LuxR_C"/>
</dbReference>
<dbReference type="GO" id="GO:0003677">
    <property type="term" value="F:DNA binding"/>
    <property type="evidence" value="ECO:0007669"/>
    <property type="project" value="UniProtKB-KW"/>
</dbReference>
<dbReference type="PANTHER" id="PTHR43214:SF43">
    <property type="entry name" value="TWO-COMPONENT RESPONSE REGULATOR"/>
    <property type="match status" value="1"/>
</dbReference>
<dbReference type="Proteomes" id="UP000244248">
    <property type="component" value="Unassembled WGS sequence"/>
</dbReference>
<dbReference type="InterPro" id="IPR058245">
    <property type="entry name" value="NreC/VraR/RcsB-like_REC"/>
</dbReference>
<evidence type="ECO:0000259" key="4">
    <source>
        <dbReference type="PROSITE" id="PS50043"/>
    </source>
</evidence>
<dbReference type="Pfam" id="PF00072">
    <property type="entry name" value="Response_reg"/>
    <property type="match status" value="1"/>
</dbReference>
<dbReference type="SMART" id="SM00421">
    <property type="entry name" value="HTH_LUXR"/>
    <property type="match status" value="1"/>
</dbReference>
<dbReference type="InterPro" id="IPR016032">
    <property type="entry name" value="Sig_transdc_resp-reg_C-effctor"/>
</dbReference>
<dbReference type="SUPFAM" id="SSF46894">
    <property type="entry name" value="C-terminal effector domain of the bipartite response regulators"/>
    <property type="match status" value="1"/>
</dbReference>
<feature type="domain" description="Response regulatory" evidence="5">
    <location>
        <begin position="2"/>
        <end position="118"/>
    </location>
</feature>
<dbReference type="AlphaFoldDB" id="A0A2T5MDD5"/>
<sequence>MKIILADQQTLMRAAVRCLIETMHGMKVIAETGDGQELLKLVARHRPDIVITDMDLASMSGLDCTEQINRHYPASAVLVLSDQTAMQPVRAALKAGIASFVAKDAERQELELALRATARGQSYFSPKVSRSALEQRRLQRGEDRPSLTVRQRQIMQLLARGSTTKEIAGIMGVGIKTVETHRARAMEALHLKTSNALIHYAIRHGFDGSNPVTSFPTPSA</sequence>
<dbReference type="CDD" id="cd06170">
    <property type="entry name" value="LuxR_C_like"/>
    <property type="match status" value="1"/>
</dbReference>
<dbReference type="InterPro" id="IPR001789">
    <property type="entry name" value="Sig_transdc_resp-reg_receiver"/>
</dbReference>
<dbReference type="OrthoDB" id="9796655at2"/>
<dbReference type="CDD" id="cd17535">
    <property type="entry name" value="REC_NarL-like"/>
    <property type="match status" value="1"/>
</dbReference>
<keyword evidence="1 3" id="KW-0597">Phosphoprotein</keyword>
<dbReference type="PRINTS" id="PR00038">
    <property type="entry name" value="HTHLUXR"/>
</dbReference>
<dbReference type="Gene3D" id="3.40.50.2300">
    <property type="match status" value="1"/>
</dbReference>
<gene>
    <name evidence="6" type="ORF">CJD38_13845</name>
</gene>
<evidence type="ECO:0000313" key="7">
    <source>
        <dbReference type="Proteomes" id="UP000244248"/>
    </source>
</evidence>
<evidence type="ECO:0000313" key="6">
    <source>
        <dbReference type="EMBL" id="PTU30585.1"/>
    </source>
</evidence>
<keyword evidence="2 6" id="KW-0238">DNA-binding</keyword>
<evidence type="ECO:0000256" key="3">
    <source>
        <dbReference type="PROSITE-ProRule" id="PRU00169"/>
    </source>
</evidence>
<feature type="domain" description="HTH luxR-type" evidence="4">
    <location>
        <begin position="140"/>
        <end position="205"/>
    </location>
</feature>
<dbReference type="GO" id="GO:0000160">
    <property type="term" value="P:phosphorelay signal transduction system"/>
    <property type="evidence" value="ECO:0007669"/>
    <property type="project" value="InterPro"/>
</dbReference>
<dbReference type="GO" id="GO:0006355">
    <property type="term" value="P:regulation of DNA-templated transcription"/>
    <property type="evidence" value="ECO:0007669"/>
    <property type="project" value="InterPro"/>
</dbReference>
<dbReference type="SUPFAM" id="SSF52172">
    <property type="entry name" value="CheY-like"/>
    <property type="match status" value="1"/>
</dbReference>
<evidence type="ECO:0000256" key="2">
    <source>
        <dbReference type="ARBA" id="ARBA00023125"/>
    </source>
</evidence>
<dbReference type="SMART" id="SM00448">
    <property type="entry name" value="REC"/>
    <property type="match status" value="1"/>
</dbReference>
<dbReference type="PROSITE" id="PS50043">
    <property type="entry name" value="HTH_LUXR_2"/>
    <property type="match status" value="1"/>
</dbReference>
<dbReference type="PROSITE" id="PS50110">
    <property type="entry name" value="RESPONSE_REGULATORY"/>
    <property type="match status" value="1"/>
</dbReference>
<dbReference type="InterPro" id="IPR039420">
    <property type="entry name" value="WalR-like"/>
</dbReference>
<reference evidence="6 7" key="1">
    <citation type="submission" date="2018-04" db="EMBL/GenBank/DDBJ databases">
        <title>Novel species isolated from glacier.</title>
        <authorList>
            <person name="Liu Q."/>
            <person name="Xin Y.-H."/>
        </authorList>
    </citation>
    <scope>NUCLEOTIDE SEQUENCE [LARGE SCALE GENOMIC DNA]</scope>
    <source>
        <strain evidence="6 7">GT1R17</strain>
    </source>
</reference>
<name>A0A2T5MDD5_9GAMM</name>
<dbReference type="RefSeq" id="WP_107940957.1">
    <property type="nucleotide sequence ID" value="NZ_QANS01000005.1"/>
</dbReference>
<dbReference type="Pfam" id="PF00196">
    <property type="entry name" value="GerE"/>
    <property type="match status" value="1"/>
</dbReference>
<evidence type="ECO:0000256" key="1">
    <source>
        <dbReference type="ARBA" id="ARBA00022553"/>
    </source>
</evidence>
<keyword evidence="7" id="KW-1185">Reference proteome</keyword>
<feature type="modified residue" description="4-aspartylphosphate" evidence="3">
    <location>
        <position position="53"/>
    </location>
</feature>
<accession>A0A2T5MDD5</accession>
<dbReference type="PANTHER" id="PTHR43214">
    <property type="entry name" value="TWO-COMPONENT RESPONSE REGULATOR"/>
    <property type="match status" value="1"/>
</dbReference>
<organism evidence="6 7">
    <name type="scientific">Stenotrophobium rhamnosiphilum</name>
    <dbReference type="NCBI Taxonomy" id="2029166"/>
    <lineage>
        <taxon>Bacteria</taxon>
        <taxon>Pseudomonadati</taxon>
        <taxon>Pseudomonadota</taxon>
        <taxon>Gammaproteobacteria</taxon>
        <taxon>Nevskiales</taxon>
        <taxon>Nevskiaceae</taxon>
        <taxon>Stenotrophobium</taxon>
    </lineage>
</organism>